<gene>
    <name evidence="2" type="ORF">CDN99_23035</name>
</gene>
<keyword evidence="1" id="KW-1133">Transmembrane helix</keyword>
<feature type="transmembrane region" description="Helical" evidence="1">
    <location>
        <begin position="60"/>
        <end position="79"/>
    </location>
</feature>
<reference evidence="2 3" key="1">
    <citation type="journal article" date="2008" name="Int. J. Syst. Evol. Microbiol.">
        <title>Description of Roseateles aquatilis sp. nov. and Roseateles terrae sp. nov., in the class Betaproteobacteria, and emended description of the genus Roseateles.</title>
        <authorList>
            <person name="Gomila M."/>
            <person name="Bowien B."/>
            <person name="Falsen E."/>
            <person name="Moore E.R."/>
            <person name="Lalucat J."/>
        </authorList>
    </citation>
    <scope>NUCLEOTIDE SEQUENCE [LARGE SCALE GENOMIC DNA]</scope>
    <source>
        <strain evidence="2 3">CCUG 48205</strain>
    </source>
</reference>
<name>A0A246IZ66_9BURK</name>
<dbReference type="RefSeq" id="WP_088387230.1">
    <property type="nucleotide sequence ID" value="NZ_NIOF01000014.1"/>
</dbReference>
<keyword evidence="3" id="KW-1185">Reference proteome</keyword>
<evidence type="ECO:0000256" key="1">
    <source>
        <dbReference type="SAM" id="Phobius"/>
    </source>
</evidence>
<feature type="transmembrane region" description="Helical" evidence="1">
    <location>
        <begin position="99"/>
        <end position="114"/>
    </location>
</feature>
<dbReference type="EMBL" id="NIOF01000014">
    <property type="protein sequence ID" value="OWQ85089.1"/>
    <property type="molecule type" value="Genomic_DNA"/>
</dbReference>
<feature type="transmembrane region" description="Helical" evidence="1">
    <location>
        <begin position="29"/>
        <end position="48"/>
    </location>
</feature>
<evidence type="ECO:0000313" key="3">
    <source>
        <dbReference type="Proteomes" id="UP000197468"/>
    </source>
</evidence>
<keyword evidence="1" id="KW-0472">Membrane</keyword>
<accession>A0A246IZ66</accession>
<keyword evidence="1" id="KW-0812">Transmembrane</keyword>
<organism evidence="2 3">
    <name type="scientific">Roseateles aquatilis</name>
    <dbReference type="NCBI Taxonomy" id="431061"/>
    <lineage>
        <taxon>Bacteria</taxon>
        <taxon>Pseudomonadati</taxon>
        <taxon>Pseudomonadota</taxon>
        <taxon>Betaproteobacteria</taxon>
        <taxon>Burkholderiales</taxon>
        <taxon>Sphaerotilaceae</taxon>
        <taxon>Roseateles</taxon>
    </lineage>
</organism>
<protein>
    <submittedName>
        <fullName evidence="2">Uncharacterized protein</fullName>
    </submittedName>
</protein>
<dbReference type="AlphaFoldDB" id="A0A246IZ66"/>
<comment type="caution">
    <text evidence="2">The sequence shown here is derived from an EMBL/GenBank/DDBJ whole genome shotgun (WGS) entry which is preliminary data.</text>
</comment>
<feature type="transmembrane region" description="Helical" evidence="1">
    <location>
        <begin position="134"/>
        <end position="152"/>
    </location>
</feature>
<dbReference type="Proteomes" id="UP000197468">
    <property type="component" value="Unassembled WGS sequence"/>
</dbReference>
<proteinExistence type="predicted"/>
<sequence>MSEPSIEHLLRPSLSVQEAPAQAPFSSQAQFLTAFFGGPLAMLFCLTGSIHRMRRWRQDGVFFALLAVASLGLAVLPWLSVGAPLRDACMALLGKSGPSTWVTLIALLGALASIHRHRRERRAAEMMGLKSENAFLSCLAMVIVAGFVSYMLSRFGGRP</sequence>
<evidence type="ECO:0000313" key="2">
    <source>
        <dbReference type="EMBL" id="OWQ85089.1"/>
    </source>
</evidence>